<reference evidence="12" key="1">
    <citation type="submission" date="2023-07" db="EMBL/GenBank/DDBJ databases">
        <title>Study on multiphase classification of strain Alteromonas salexigens isolated from the Yellow Sea.</title>
        <authorList>
            <person name="Sun L."/>
        </authorList>
    </citation>
    <scope>NUCLEOTIDE SEQUENCE [LARGE SCALE GENOMIC DNA]</scope>
    <source>
        <strain evidence="12">ASW11-19</strain>
    </source>
</reference>
<name>A0ABT2VQD4_9ALTE</name>
<dbReference type="EC" id="6.3.2.9" evidence="7 8"/>
<evidence type="ECO:0000259" key="10">
    <source>
        <dbReference type="Pfam" id="PF08245"/>
    </source>
</evidence>
<keyword evidence="4 7" id="KW-0436">Ligase</keyword>
<accession>A0ABT2VQD4</accession>
<dbReference type="Gene3D" id="3.40.50.720">
    <property type="entry name" value="NAD(P)-binding Rossmann-like Domain"/>
    <property type="match status" value="1"/>
</dbReference>
<dbReference type="PANTHER" id="PTHR43692">
    <property type="entry name" value="UDP-N-ACETYLMURAMOYLALANINE--D-GLUTAMATE LIGASE"/>
    <property type="match status" value="1"/>
</dbReference>
<evidence type="ECO:0000313" key="12">
    <source>
        <dbReference type="Proteomes" id="UP001209257"/>
    </source>
</evidence>
<dbReference type="RefSeq" id="WP_262995278.1">
    <property type="nucleotide sequence ID" value="NZ_JAOTJC010000012.1"/>
</dbReference>
<feature type="binding site" evidence="7">
    <location>
        <begin position="111"/>
        <end position="117"/>
    </location>
    <ligand>
        <name>ATP</name>
        <dbReference type="ChEBI" id="CHEBI:30616"/>
    </ligand>
</feature>
<dbReference type="Gene3D" id="3.90.190.20">
    <property type="entry name" value="Mur ligase, C-terminal domain"/>
    <property type="match status" value="1"/>
</dbReference>
<keyword evidence="7 8" id="KW-0961">Cell wall biogenesis/degradation</keyword>
<dbReference type="Pfam" id="PF02875">
    <property type="entry name" value="Mur_ligase_C"/>
    <property type="match status" value="1"/>
</dbReference>
<keyword evidence="12" id="KW-1185">Reference proteome</keyword>
<dbReference type="Pfam" id="PF21799">
    <property type="entry name" value="MurD-like_N"/>
    <property type="match status" value="1"/>
</dbReference>
<evidence type="ECO:0000256" key="4">
    <source>
        <dbReference type="ARBA" id="ARBA00022598"/>
    </source>
</evidence>
<dbReference type="HAMAP" id="MF_00639">
    <property type="entry name" value="MurD"/>
    <property type="match status" value="1"/>
</dbReference>
<dbReference type="Proteomes" id="UP001209257">
    <property type="component" value="Unassembled WGS sequence"/>
</dbReference>
<evidence type="ECO:0000256" key="3">
    <source>
        <dbReference type="ARBA" id="ARBA00022490"/>
    </source>
</evidence>
<dbReference type="GO" id="GO:0008764">
    <property type="term" value="F:UDP-N-acetylmuramoylalanine-D-glutamate ligase activity"/>
    <property type="evidence" value="ECO:0007669"/>
    <property type="project" value="UniProtKB-EC"/>
</dbReference>
<feature type="domain" description="Mur ligase central" evidence="10">
    <location>
        <begin position="109"/>
        <end position="275"/>
    </location>
</feature>
<keyword evidence="3 7" id="KW-0963">Cytoplasm</keyword>
<feature type="domain" description="Mur ligase C-terminal" evidence="9">
    <location>
        <begin position="298"/>
        <end position="410"/>
    </location>
</feature>
<dbReference type="SUPFAM" id="SSF51984">
    <property type="entry name" value="MurCD N-terminal domain"/>
    <property type="match status" value="1"/>
</dbReference>
<gene>
    <name evidence="7 11" type="primary">murD</name>
    <name evidence="11" type="ORF">OCL06_13105</name>
</gene>
<dbReference type="SUPFAM" id="SSF53244">
    <property type="entry name" value="MurD-like peptide ligases, peptide-binding domain"/>
    <property type="match status" value="1"/>
</dbReference>
<proteinExistence type="inferred from homology"/>
<dbReference type="InterPro" id="IPR005762">
    <property type="entry name" value="MurD"/>
</dbReference>
<dbReference type="Gene3D" id="3.40.1190.10">
    <property type="entry name" value="Mur-like, catalytic domain"/>
    <property type="match status" value="1"/>
</dbReference>
<comment type="caution">
    <text evidence="11">The sequence shown here is derived from an EMBL/GenBank/DDBJ whole genome shotgun (WGS) entry which is preliminary data.</text>
</comment>
<dbReference type="InterPro" id="IPR013221">
    <property type="entry name" value="Mur_ligase_cen"/>
</dbReference>
<evidence type="ECO:0000256" key="1">
    <source>
        <dbReference type="ARBA" id="ARBA00004496"/>
    </source>
</evidence>
<comment type="pathway">
    <text evidence="2 7 8">Cell wall biogenesis; peptidoglycan biosynthesis.</text>
</comment>
<evidence type="ECO:0000256" key="7">
    <source>
        <dbReference type="HAMAP-Rule" id="MF_00639"/>
    </source>
</evidence>
<comment type="similarity">
    <text evidence="7">Belongs to the MurCDEF family.</text>
</comment>
<dbReference type="NCBIfam" id="TIGR01087">
    <property type="entry name" value="murD"/>
    <property type="match status" value="1"/>
</dbReference>
<dbReference type="InterPro" id="IPR036565">
    <property type="entry name" value="Mur-like_cat_sf"/>
</dbReference>
<evidence type="ECO:0000313" key="11">
    <source>
        <dbReference type="EMBL" id="MCU7555528.1"/>
    </source>
</evidence>
<keyword evidence="5 7" id="KW-0547">Nucleotide-binding</keyword>
<sequence>MNILENAQHVVVAGLGMTGQACVRFLTGQPVTVTAWDTRSHLNVPDTITVPVILGEPAEDFWQNVDCLILSPGINPQLPAVEAAQAHGVEVMGDVELFARLNTVPAFGITGSNGKTTVTLLLTHILQAAGKRAIAAGNVGTPVLDTLDQSLDAVVLELSSFQLETTSSLTLQAATILNISDDHLDRHGTLQRYLDAKQRIFAHCDTAVVWRGQAETRPTTAVNNMLLYGLDDVASGLGYRQGWITLDNEPVVDMQQVALVGRHNVLNIQAALAMAMTAGVPPHVAAEAVYEFSSAPHRCVEIASHNDVRWIDDSKATNVGATLAAIEGIGPGCSGNLILIAGGDAKGADLSALAAVISENVHFVIALGRDGERIAALSPCSAYVQSLQEAVALAYEKATPGDVVLLSPACASLDMFDNYIHRASVFADAVKGVTADA</sequence>
<comment type="function">
    <text evidence="7 8">Cell wall formation. Catalyzes the addition of glutamate to the nucleotide precursor UDP-N-acetylmuramoyl-L-alanine (UMA).</text>
</comment>
<dbReference type="Pfam" id="PF08245">
    <property type="entry name" value="Mur_ligase_M"/>
    <property type="match status" value="1"/>
</dbReference>
<dbReference type="SUPFAM" id="SSF53623">
    <property type="entry name" value="MurD-like peptide ligases, catalytic domain"/>
    <property type="match status" value="1"/>
</dbReference>
<keyword evidence="7 8" id="KW-0131">Cell cycle</keyword>
<evidence type="ECO:0000256" key="8">
    <source>
        <dbReference type="RuleBase" id="RU003664"/>
    </source>
</evidence>
<evidence type="ECO:0000256" key="6">
    <source>
        <dbReference type="ARBA" id="ARBA00022840"/>
    </source>
</evidence>
<evidence type="ECO:0000256" key="2">
    <source>
        <dbReference type="ARBA" id="ARBA00004752"/>
    </source>
</evidence>
<comment type="catalytic activity">
    <reaction evidence="7 8">
        <text>UDP-N-acetyl-alpha-D-muramoyl-L-alanine + D-glutamate + ATP = UDP-N-acetyl-alpha-D-muramoyl-L-alanyl-D-glutamate + ADP + phosphate + H(+)</text>
        <dbReference type="Rhea" id="RHEA:16429"/>
        <dbReference type="ChEBI" id="CHEBI:15378"/>
        <dbReference type="ChEBI" id="CHEBI:29986"/>
        <dbReference type="ChEBI" id="CHEBI:30616"/>
        <dbReference type="ChEBI" id="CHEBI:43474"/>
        <dbReference type="ChEBI" id="CHEBI:83898"/>
        <dbReference type="ChEBI" id="CHEBI:83900"/>
        <dbReference type="ChEBI" id="CHEBI:456216"/>
        <dbReference type="EC" id="6.3.2.9"/>
    </reaction>
</comment>
<keyword evidence="7 8" id="KW-0573">Peptidoglycan synthesis</keyword>
<comment type="subcellular location">
    <subcellularLocation>
        <location evidence="1 7 8">Cytoplasm</location>
    </subcellularLocation>
</comment>
<evidence type="ECO:0000259" key="9">
    <source>
        <dbReference type="Pfam" id="PF02875"/>
    </source>
</evidence>
<dbReference type="PANTHER" id="PTHR43692:SF1">
    <property type="entry name" value="UDP-N-ACETYLMURAMOYLALANINE--D-GLUTAMATE LIGASE"/>
    <property type="match status" value="1"/>
</dbReference>
<organism evidence="11 12">
    <name type="scientific">Alteromonas salexigens</name>
    <dbReference type="NCBI Taxonomy" id="2982530"/>
    <lineage>
        <taxon>Bacteria</taxon>
        <taxon>Pseudomonadati</taxon>
        <taxon>Pseudomonadota</taxon>
        <taxon>Gammaproteobacteria</taxon>
        <taxon>Alteromonadales</taxon>
        <taxon>Alteromonadaceae</taxon>
        <taxon>Alteromonas/Salinimonas group</taxon>
        <taxon>Alteromonas</taxon>
    </lineage>
</organism>
<dbReference type="InterPro" id="IPR036615">
    <property type="entry name" value="Mur_ligase_C_dom_sf"/>
</dbReference>
<protein>
    <recommendedName>
        <fullName evidence="7 8">UDP-N-acetylmuramoylalanine--D-glutamate ligase</fullName>
        <ecNumber evidence="7 8">6.3.2.9</ecNumber>
    </recommendedName>
    <alternativeName>
        <fullName evidence="7">D-glutamic acid-adding enzyme</fullName>
    </alternativeName>
    <alternativeName>
        <fullName evidence="7">UDP-N-acetylmuramoyl-L-alanyl-D-glutamate synthetase</fullName>
    </alternativeName>
</protein>
<keyword evidence="6 7" id="KW-0067">ATP-binding</keyword>
<evidence type="ECO:0000256" key="5">
    <source>
        <dbReference type="ARBA" id="ARBA00022741"/>
    </source>
</evidence>
<dbReference type="InterPro" id="IPR004101">
    <property type="entry name" value="Mur_ligase_C"/>
</dbReference>
<dbReference type="EMBL" id="JAOTJC010000012">
    <property type="protein sequence ID" value="MCU7555528.1"/>
    <property type="molecule type" value="Genomic_DNA"/>
</dbReference>
<keyword evidence="7 8" id="KW-0132">Cell division</keyword>
<keyword evidence="7 8" id="KW-0133">Cell shape</keyword>